<dbReference type="Proteomes" id="UP001207654">
    <property type="component" value="Unassembled WGS sequence"/>
</dbReference>
<accession>A0ABT4A3B4</accession>
<reference evidence="1 2" key="1">
    <citation type="submission" date="2022-11" db="EMBL/GenBank/DDBJ databases">
        <title>Minimal conservation of predation-associated metabolite biosynthetic gene clusters underscores biosynthetic potential of Myxococcota including descriptions for ten novel species: Archangium lansinium sp. nov., Myxococcus landrumus sp. nov., Nannocystis bai.</title>
        <authorList>
            <person name="Ahearne A."/>
            <person name="Stevens C."/>
            <person name="Phillips K."/>
        </authorList>
    </citation>
    <scope>NUCLEOTIDE SEQUENCE [LARGE SCALE GENOMIC DNA]</scope>
    <source>
        <strain evidence="1 2">MIWBW</strain>
    </source>
</reference>
<evidence type="ECO:0000313" key="2">
    <source>
        <dbReference type="Proteomes" id="UP001207654"/>
    </source>
</evidence>
<comment type="caution">
    <text evidence="1">The sequence shown here is derived from an EMBL/GenBank/DDBJ whole genome shotgun (WGS) entry which is preliminary data.</text>
</comment>
<evidence type="ECO:0000313" key="1">
    <source>
        <dbReference type="EMBL" id="MCY1076140.1"/>
    </source>
</evidence>
<organism evidence="1 2">
    <name type="scientific">Archangium lansingense</name>
    <dbReference type="NCBI Taxonomy" id="2995310"/>
    <lineage>
        <taxon>Bacteria</taxon>
        <taxon>Pseudomonadati</taxon>
        <taxon>Myxococcota</taxon>
        <taxon>Myxococcia</taxon>
        <taxon>Myxococcales</taxon>
        <taxon>Cystobacterineae</taxon>
        <taxon>Archangiaceae</taxon>
        <taxon>Archangium</taxon>
    </lineage>
</organism>
<sequence>MFQAWLRASSEARLTLAMAIPSLSEDQARWLLQHVSTFDDTAGLVALLDPRRSSLFPDQLRPEAQAALNQRLRWLTKGSSRAMLPHLTLLLSGSRSEAPFNAQELKALEAISTLPIWRETSFSQTFFQSRAHLRESGLSDTDTRAFGVAEQTVGSGMALLLRRRAEASWSHLPVEEQRWLGRMLWYIGQRMAEATSLLEHSVGTLLMELGAEHMGQMCDLEQARRQDDMVREGLRASLAASIERWPLPSLLEDLESSRARNELTWLRAFSGHAELP</sequence>
<protein>
    <submittedName>
        <fullName evidence="1">Uncharacterized protein</fullName>
    </submittedName>
</protein>
<keyword evidence="2" id="KW-1185">Reference proteome</keyword>
<dbReference type="EMBL" id="JAPNKA010000001">
    <property type="protein sequence ID" value="MCY1076140.1"/>
    <property type="molecule type" value="Genomic_DNA"/>
</dbReference>
<name>A0ABT4A3B4_9BACT</name>
<gene>
    <name evidence="1" type="ORF">OV287_16820</name>
</gene>
<proteinExistence type="predicted"/>
<dbReference type="RefSeq" id="WP_267535046.1">
    <property type="nucleotide sequence ID" value="NZ_JAPNKA010000001.1"/>
</dbReference>